<protein>
    <submittedName>
        <fullName evidence="1">Omp28-related outer membrane protein</fullName>
    </submittedName>
</protein>
<dbReference type="EMBL" id="JADIMJ010000008">
    <property type="protein sequence ID" value="MBO8453163.1"/>
    <property type="molecule type" value="Genomic_DNA"/>
</dbReference>
<reference evidence="1" key="2">
    <citation type="journal article" date="2021" name="PeerJ">
        <title>Extensive microbial diversity within the chicken gut microbiome revealed by metagenomics and culture.</title>
        <authorList>
            <person name="Gilroy R."/>
            <person name="Ravi A."/>
            <person name="Getino M."/>
            <person name="Pursley I."/>
            <person name="Horton D.L."/>
            <person name="Alikhan N.F."/>
            <person name="Baker D."/>
            <person name="Gharbi K."/>
            <person name="Hall N."/>
            <person name="Watson M."/>
            <person name="Adriaenssens E.M."/>
            <person name="Foster-Nyarko E."/>
            <person name="Jarju S."/>
            <person name="Secka A."/>
            <person name="Antonio M."/>
            <person name="Oren A."/>
            <person name="Chaudhuri R.R."/>
            <person name="La Ragione R."/>
            <person name="Hildebrand F."/>
            <person name="Pallen M.J."/>
        </authorList>
    </citation>
    <scope>NUCLEOTIDE SEQUENCE</scope>
    <source>
        <strain evidence="1">F1-3629</strain>
    </source>
</reference>
<evidence type="ECO:0000313" key="1">
    <source>
        <dbReference type="EMBL" id="MBO8453163.1"/>
    </source>
</evidence>
<dbReference type="Gene3D" id="2.60.40.10">
    <property type="entry name" value="Immunoglobulins"/>
    <property type="match status" value="1"/>
</dbReference>
<sequence length="336" mass="37533">MGFMTNSWKSPSDGWTSEYLCQARPCGFSRSDGILAMDAREKRNWGSLSGSLESNSIYYMHDAGLDPSSSVNPDDRFGTNNYLKLDYMNGRFSAGLQMEGFLPALQGYDYLVYGNGRKAILGSKYVSWQDDMYGFRVGDIFEQYGNGLIFRSYEDRALGFNNSLEGVHGRFDWKGVHLSAMFGRPRLYLEYAESMVRGADLCLSLSEMTGWDAAGLSIEGSYRIAAWLLEDGIGYFQYNGTEIEMPYMLTHNNAVRVVSCSSPAQGEYLGGEKDHDAETVVDFSCEFDINAAKVENLSNCHVVIFVTSPNMSGSSTFYLDNAVDCGINQRVGFRYE</sequence>
<dbReference type="InterPro" id="IPR013783">
    <property type="entry name" value="Ig-like_fold"/>
</dbReference>
<accession>A0A940DL34</accession>
<dbReference type="Proteomes" id="UP000771749">
    <property type="component" value="Unassembled WGS sequence"/>
</dbReference>
<proteinExistence type="predicted"/>
<gene>
    <name evidence="1" type="ORF">IAC07_00390</name>
</gene>
<dbReference type="InterPro" id="IPR046070">
    <property type="entry name" value="DUF6029"/>
</dbReference>
<evidence type="ECO:0000313" key="2">
    <source>
        <dbReference type="Proteomes" id="UP000771749"/>
    </source>
</evidence>
<dbReference type="Pfam" id="PF19494">
    <property type="entry name" value="DUF6029"/>
    <property type="match status" value="1"/>
</dbReference>
<name>A0A940DL34_9BACT</name>
<dbReference type="AlphaFoldDB" id="A0A940DL34"/>
<organism evidence="1 2">
    <name type="scientific">Candidatus Cryptobacteroides gallistercoris</name>
    <dbReference type="NCBI Taxonomy" id="2840765"/>
    <lineage>
        <taxon>Bacteria</taxon>
        <taxon>Pseudomonadati</taxon>
        <taxon>Bacteroidota</taxon>
        <taxon>Bacteroidia</taxon>
        <taxon>Bacteroidales</taxon>
        <taxon>Candidatus Cryptobacteroides</taxon>
    </lineage>
</organism>
<reference evidence="1" key="1">
    <citation type="submission" date="2020-10" db="EMBL/GenBank/DDBJ databases">
        <authorList>
            <person name="Gilroy R."/>
        </authorList>
    </citation>
    <scope>NUCLEOTIDE SEQUENCE</scope>
    <source>
        <strain evidence="1">F1-3629</strain>
    </source>
</reference>
<comment type="caution">
    <text evidence="1">The sequence shown here is derived from an EMBL/GenBank/DDBJ whole genome shotgun (WGS) entry which is preliminary data.</text>
</comment>